<dbReference type="GO" id="GO:0061025">
    <property type="term" value="P:membrane fusion"/>
    <property type="evidence" value="ECO:0007669"/>
    <property type="project" value="TreeGrafter"/>
</dbReference>
<feature type="compositionally biased region" description="Basic and acidic residues" evidence="1">
    <location>
        <begin position="308"/>
        <end position="317"/>
    </location>
</feature>
<evidence type="ECO:0000313" key="4">
    <source>
        <dbReference type="EMBL" id="TIB97147.1"/>
    </source>
</evidence>
<comment type="caution">
    <text evidence="4">The sequence shown here is derived from an EMBL/GenBank/DDBJ whole genome shotgun (WGS) entry which is preliminary data.</text>
</comment>
<organism evidence="4 5">
    <name type="scientific">Wallemia mellicola</name>
    <dbReference type="NCBI Taxonomy" id="1708541"/>
    <lineage>
        <taxon>Eukaryota</taxon>
        <taxon>Fungi</taxon>
        <taxon>Dikarya</taxon>
        <taxon>Basidiomycota</taxon>
        <taxon>Wallemiomycotina</taxon>
        <taxon>Wallemiomycetes</taxon>
        <taxon>Wallemiales</taxon>
        <taxon>Wallemiaceae</taxon>
        <taxon>Wallemia</taxon>
    </lineage>
</organism>
<dbReference type="Gene3D" id="3.10.20.90">
    <property type="entry name" value="Phosphatidylinositol 3-kinase Catalytic Subunit, Chain A, domain 1"/>
    <property type="match status" value="1"/>
</dbReference>
<dbReference type="GO" id="GO:0007030">
    <property type="term" value="P:Golgi organization"/>
    <property type="evidence" value="ECO:0007669"/>
    <property type="project" value="TreeGrafter"/>
</dbReference>
<dbReference type="PANTHER" id="PTHR23333">
    <property type="entry name" value="UBX DOMAIN CONTAINING PROTEIN"/>
    <property type="match status" value="1"/>
</dbReference>
<dbReference type="SUPFAM" id="SSF102848">
    <property type="entry name" value="NSFL1 (p97 ATPase) cofactor p47, SEP domain"/>
    <property type="match status" value="1"/>
</dbReference>
<dbReference type="EMBL" id="SPRH01000052">
    <property type="protein sequence ID" value="TIB97147.1"/>
    <property type="molecule type" value="Genomic_DNA"/>
</dbReference>
<dbReference type="SUPFAM" id="SSF54236">
    <property type="entry name" value="Ubiquitin-like"/>
    <property type="match status" value="1"/>
</dbReference>
<feature type="compositionally biased region" description="Polar residues" evidence="1">
    <location>
        <begin position="295"/>
        <end position="307"/>
    </location>
</feature>
<dbReference type="InterPro" id="IPR012989">
    <property type="entry name" value="SEP_domain"/>
</dbReference>
<evidence type="ECO:0000313" key="5">
    <source>
        <dbReference type="Proteomes" id="UP000307169"/>
    </source>
</evidence>
<dbReference type="GO" id="GO:0005829">
    <property type="term" value="C:cytosol"/>
    <property type="evidence" value="ECO:0007669"/>
    <property type="project" value="TreeGrafter"/>
</dbReference>
<dbReference type="InterPro" id="IPR009060">
    <property type="entry name" value="UBA-like_sf"/>
</dbReference>
<dbReference type="AlphaFoldDB" id="A0A4T0NKN8"/>
<reference evidence="4 5" key="1">
    <citation type="submission" date="2019-03" db="EMBL/GenBank/DDBJ databases">
        <title>Sequencing 25 genomes of Wallemia mellicola.</title>
        <authorList>
            <person name="Gostincar C."/>
        </authorList>
    </citation>
    <scope>NUCLEOTIDE SEQUENCE [LARGE SCALE GENOMIC DNA]</scope>
    <source>
        <strain evidence="4 5">EXF-1262</strain>
    </source>
</reference>
<proteinExistence type="predicted"/>
<dbReference type="PROSITE" id="PS50033">
    <property type="entry name" value="UBX"/>
    <property type="match status" value="1"/>
</dbReference>
<dbReference type="Proteomes" id="UP000307169">
    <property type="component" value="Unassembled WGS sequence"/>
</dbReference>
<dbReference type="Gene3D" id="1.10.8.10">
    <property type="entry name" value="DNA helicase RuvA subunit, C-terminal domain"/>
    <property type="match status" value="1"/>
</dbReference>
<dbReference type="Gene3D" id="3.30.420.210">
    <property type="entry name" value="SEP domain"/>
    <property type="match status" value="1"/>
</dbReference>
<evidence type="ECO:0000256" key="1">
    <source>
        <dbReference type="SAM" id="MobiDB-lite"/>
    </source>
</evidence>
<name>A0A4T0NKN8_9BASI</name>
<dbReference type="GO" id="GO:0043130">
    <property type="term" value="F:ubiquitin binding"/>
    <property type="evidence" value="ECO:0007669"/>
    <property type="project" value="TreeGrafter"/>
</dbReference>
<feature type="compositionally biased region" description="Acidic residues" evidence="1">
    <location>
        <begin position="194"/>
        <end position="206"/>
    </location>
</feature>
<accession>A0A4T0NKN8</accession>
<dbReference type="Pfam" id="PF14555">
    <property type="entry name" value="UBA_4"/>
    <property type="match status" value="1"/>
</dbReference>
<dbReference type="InterPro" id="IPR036241">
    <property type="entry name" value="NSFL1C_SEP_dom_sf"/>
</dbReference>
<dbReference type="Pfam" id="PF00789">
    <property type="entry name" value="UBX"/>
    <property type="match status" value="1"/>
</dbReference>
<sequence length="422" mass="45719">MTESLDQIIAITGADRQVAEQLLSATNGDVQSALDLFYSDDASQSRVAEQQHEQQSAQGGPTTLSGAPADPLPDGWGQPKKTTNKGKKAGGIATLRDFNKEQESDDDDDPRKRENLYAGGERSGLSVQGPSRGGPRGPNDIVGDIMKKAAESNEEAADEFAKSNNETTNVFSGRGNRLGSEEDPAESNQAGSFETDDDWEEVDDEEPVNRSLTFWRDGFSIDDGPLMRYDEHQETLDALNSGRAPLSLLNIRFGQRVNLGVSQRTDEDYVPPPKVFKPFEGSAGQRLGAPTASIRTQPVPSATNMTSDKVEVDESKPTTRIQVRLSDGSRHVVKLNTDHTIEQLRQELQRGPGDNSDEYSSVEPSLRGIGYELTTTFPTKTLTEGELTIEEAKIGGGVVNVNLGLKGTFGPNSRLAVQPNTL</sequence>
<dbReference type="GO" id="GO:0031468">
    <property type="term" value="P:nuclear membrane reassembly"/>
    <property type="evidence" value="ECO:0007669"/>
    <property type="project" value="TreeGrafter"/>
</dbReference>
<feature type="compositionally biased region" description="Polar residues" evidence="1">
    <location>
        <begin position="162"/>
        <end position="171"/>
    </location>
</feature>
<feature type="domain" description="SEP" evidence="3">
    <location>
        <begin position="207"/>
        <end position="270"/>
    </location>
</feature>
<evidence type="ECO:0000259" key="2">
    <source>
        <dbReference type="PROSITE" id="PS50033"/>
    </source>
</evidence>
<feature type="region of interest" description="Disordered" evidence="1">
    <location>
        <begin position="295"/>
        <end position="317"/>
    </location>
</feature>
<protein>
    <submittedName>
        <fullName evidence="4">SEP-domain-containing protein</fullName>
    </submittedName>
</protein>
<dbReference type="InterPro" id="IPR029071">
    <property type="entry name" value="Ubiquitin-like_domsf"/>
</dbReference>
<dbReference type="FunFam" id="3.30.420.210:FF:000002">
    <property type="entry name" value="UBX domain-containing protein 1"/>
    <property type="match status" value="1"/>
</dbReference>
<dbReference type="GO" id="GO:0005634">
    <property type="term" value="C:nucleus"/>
    <property type="evidence" value="ECO:0007669"/>
    <property type="project" value="TreeGrafter"/>
</dbReference>
<feature type="region of interest" description="Disordered" evidence="1">
    <location>
        <begin position="41"/>
        <end position="206"/>
    </location>
</feature>
<dbReference type="PANTHER" id="PTHR23333:SF20">
    <property type="entry name" value="NSFL1 COFACTOR P47"/>
    <property type="match status" value="1"/>
</dbReference>
<dbReference type="InterPro" id="IPR001012">
    <property type="entry name" value="UBX_dom"/>
</dbReference>
<dbReference type="PROSITE" id="PS51399">
    <property type="entry name" value="SEP"/>
    <property type="match status" value="1"/>
</dbReference>
<dbReference type="Pfam" id="PF08059">
    <property type="entry name" value="SEP"/>
    <property type="match status" value="1"/>
</dbReference>
<dbReference type="GO" id="GO:0043161">
    <property type="term" value="P:proteasome-mediated ubiquitin-dependent protein catabolic process"/>
    <property type="evidence" value="ECO:0007669"/>
    <property type="project" value="TreeGrafter"/>
</dbReference>
<evidence type="ECO:0000259" key="3">
    <source>
        <dbReference type="PROSITE" id="PS51399"/>
    </source>
</evidence>
<feature type="domain" description="UBX" evidence="2">
    <location>
        <begin position="314"/>
        <end position="402"/>
    </location>
</feature>
<dbReference type="GO" id="GO:0000045">
    <property type="term" value="P:autophagosome assembly"/>
    <property type="evidence" value="ECO:0007669"/>
    <property type="project" value="TreeGrafter"/>
</dbReference>
<gene>
    <name evidence="4" type="ORF">E3Q17_03532</name>
</gene>
<dbReference type="SUPFAM" id="SSF46934">
    <property type="entry name" value="UBA-like"/>
    <property type="match status" value="1"/>
</dbReference>
<feature type="compositionally biased region" description="Polar residues" evidence="1">
    <location>
        <begin position="41"/>
        <end position="65"/>
    </location>
</feature>
<dbReference type="CDD" id="cd14273">
    <property type="entry name" value="UBA_TAP-C_like"/>
    <property type="match status" value="1"/>
</dbReference>
<dbReference type="SMART" id="SM00553">
    <property type="entry name" value="SEP"/>
    <property type="match status" value="1"/>
</dbReference>